<organism evidence="1">
    <name type="scientific">Parabacteroides goldsteinii</name>
    <dbReference type="NCBI Taxonomy" id="328812"/>
    <lineage>
        <taxon>Bacteria</taxon>
        <taxon>Pseudomonadati</taxon>
        <taxon>Bacteroidota</taxon>
        <taxon>Bacteroidia</taxon>
        <taxon>Bacteroidales</taxon>
        <taxon>Tannerellaceae</taxon>
        <taxon>Parabacteroides</taxon>
    </lineage>
</organism>
<protein>
    <recommendedName>
        <fullName evidence="2">Phage tail protein</fullName>
    </recommendedName>
</protein>
<comment type="caution">
    <text evidence="1">The sequence shown here is derived from an EMBL/GenBank/DDBJ whole genome shotgun (WGS) entry which is preliminary data.</text>
</comment>
<gene>
    <name evidence="1" type="ORF">GKE01_11195</name>
</gene>
<dbReference type="AlphaFoldDB" id="A0A6G1ZDK7"/>
<proteinExistence type="predicted"/>
<reference evidence="1" key="1">
    <citation type="journal article" date="2019" name="Nat. Med.">
        <title>A library of human gut bacterial isolates paired with longitudinal multiomics data enables mechanistic microbiome research.</title>
        <authorList>
            <person name="Poyet M."/>
            <person name="Groussin M."/>
            <person name="Gibbons S.M."/>
            <person name="Avila-Pacheco J."/>
            <person name="Jiang X."/>
            <person name="Kearney S.M."/>
            <person name="Perrotta A.R."/>
            <person name="Berdy B."/>
            <person name="Zhao S."/>
            <person name="Lieberman T.D."/>
            <person name="Swanson P.K."/>
            <person name="Smith M."/>
            <person name="Roesemann S."/>
            <person name="Alexander J.E."/>
            <person name="Rich S.A."/>
            <person name="Livny J."/>
            <person name="Vlamakis H."/>
            <person name="Clish C."/>
            <person name="Bullock K."/>
            <person name="Deik A."/>
            <person name="Scott J."/>
            <person name="Pierce K.A."/>
            <person name="Xavier R.J."/>
            <person name="Alm E.J."/>
        </authorList>
    </citation>
    <scope>NUCLEOTIDE SEQUENCE</scope>
    <source>
        <strain evidence="1">BIOML-A4</strain>
    </source>
</reference>
<name>A0A6G1ZDK7_9BACT</name>
<dbReference type="EMBL" id="WKLP01000015">
    <property type="protein sequence ID" value="MRY12033.1"/>
    <property type="molecule type" value="Genomic_DNA"/>
</dbReference>
<evidence type="ECO:0008006" key="2">
    <source>
        <dbReference type="Google" id="ProtNLM"/>
    </source>
</evidence>
<accession>A0A6G1ZDK7</accession>
<dbReference type="RefSeq" id="WP_154278011.1">
    <property type="nucleotide sequence ID" value="NZ_WKLJ01000001.1"/>
</dbReference>
<sequence>MAENKKTRSIGLKIAMFGDVNQNGGMPEVMKQLAKTLKGTASFNTEANQTQDFYSEEEPEVPEETVVTEAGLKQIKLNFMEWNNDVLVTVFGGTTAKEEVTLEGVTYNVEKYKAPKSTVQVEKAVRVISRYGVVIDVPRAKIVARFIWNLTNTDIAQIEVTATAQAPIGENDGPYEIYRLGEPKAKETVDENKAD</sequence>
<evidence type="ECO:0000313" key="1">
    <source>
        <dbReference type="EMBL" id="MRY12033.1"/>
    </source>
</evidence>